<evidence type="ECO:0000256" key="1">
    <source>
        <dbReference type="SAM" id="MobiDB-lite"/>
    </source>
</evidence>
<evidence type="ECO:0000313" key="3">
    <source>
        <dbReference type="WBParaSite" id="TASK_0000245501-mRNA-1"/>
    </source>
</evidence>
<proteinExistence type="predicted"/>
<feature type="transmembrane region" description="Helical" evidence="2">
    <location>
        <begin position="138"/>
        <end position="156"/>
    </location>
</feature>
<feature type="transmembrane region" description="Helical" evidence="2">
    <location>
        <begin position="12"/>
        <end position="32"/>
    </location>
</feature>
<name>A0A0R3VYG1_TAEAS</name>
<protein>
    <submittedName>
        <fullName evidence="3">RING-type domain-containing protein</fullName>
    </submittedName>
</protein>
<feature type="transmembrane region" description="Helical" evidence="2">
    <location>
        <begin position="177"/>
        <end position="202"/>
    </location>
</feature>
<accession>A0A0R3VYG1</accession>
<dbReference type="WBParaSite" id="TASK_0000245501-mRNA-1">
    <property type="protein sequence ID" value="TASK_0000245501-mRNA-1"/>
    <property type="gene ID" value="TASK_0000245501"/>
</dbReference>
<sequence length="411" mass="44921">LLAGCHLPKFVSVAAIALGVTAVVISAVHYLHQWSQARKMDRVVQLRCGTTISQSYFPLRRDPSLTLYSSSRNTDPCSSVLVPTFRAEMRAHPSIGVVDLISILSIWDDMSYECVSEFVLLCGLFLPSYLFVMPMDVAVGSILLFICLMWTLAELADLCDNCELVSAGNLNGSMHSSYVFVMTMDVAVGSFLQLLCLVWTLAELGDMCDNCWLCPSFVVLALFDTVDFNLSSHDEGRRLDGGLKWPVSERLSGVMRCSSQGKRRHATRSATAAGAFSVDRQWPLPSWDPRSRRRATLYTLFFVSDNSESFFLLMRAIEGVAAILQQVDSIAIIIANWGGGAGSSAASRWWTAVRGGGRSLSSEEEDGDRSGGPSEDGKGCARGTACGKCMEELERELDCMCEASQVSECCP</sequence>
<reference evidence="3" key="1">
    <citation type="submission" date="2017-02" db="UniProtKB">
        <authorList>
            <consortium name="WormBaseParasite"/>
        </authorList>
    </citation>
    <scope>IDENTIFICATION</scope>
</reference>
<evidence type="ECO:0000256" key="2">
    <source>
        <dbReference type="SAM" id="Phobius"/>
    </source>
</evidence>
<keyword evidence="2" id="KW-0812">Transmembrane</keyword>
<keyword evidence="2" id="KW-0472">Membrane</keyword>
<keyword evidence="2" id="KW-1133">Transmembrane helix</keyword>
<dbReference type="AlphaFoldDB" id="A0A0R3VYG1"/>
<organism evidence="3">
    <name type="scientific">Taenia asiatica</name>
    <name type="common">Asian tapeworm</name>
    <dbReference type="NCBI Taxonomy" id="60517"/>
    <lineage>
        <taxon>Eukaryota</taxon>
        <taxon>Metazoa</taxon>
        <taxon>Spiralia</taxon>
        <taxon>Lophotrochozoa</taxon>
        <taxon>Platyhelminthes</taxon>
        <taxon>Cestoda</taxon>
        <taxon>Eucestoda</taxon>
        <taxon>Cyclophyllidea</taxon>
        <taxon>Taeniidae</taxon>
        <taxon>Taenia</taxon>
    </lineage>
</organism>
<feature type="region of interest" description="Disordered" evidence="1">
    <location>
        <begin position="357"/>
        <end position="381"/>
    </location>
</feature>